<name>A0A6H2A5N3_9ZZZZ</name>
<sequence length="77" mass="9129">MKHARDDYNRIQDPTGLIPENEPVFLLRAQDQTSAQIVRLWASAQRNNPKADMRIVTMAERHADLMDRWRKKKWADL</sequence>
<dbReference type="AlphaFoldDB" id="A0A6H2A5N3"/>
<reference evidence="1" key="1">
    <citation type="submission" date="2020-03" db="EMBL/GenBank/DDBJ databases">
        <title>The deep terrestrial virosphere.</title>
        <authorList>
            <person name="Holmfeldt K."/>
            <person name="Nilsson E."/>
            <person name="Simone D."/>
            <person name="Lopez-Fernandez M."/>
            <person name="Wu X."/>
            <person name="de Brujin I."/>
            <person name="Lundin D."/>
            <person name="Andersson A."/>
            <person name="Bertilsson S."/>
            <person name="Dopson M."/>
        </authorList>
    </citation>
    <scope>NUCLEOTIDE SEQUENCE</scope>
    <source>
        <strain evidence="1">TM448A06208</strain>
        <strain evidence="2">TM448B00920</strain>
    </source>
</reference>
<accession>A0A6H2A5N3</accession>
<gene>
    <name evidence="1" type="ORF">TM448A06208_0008</name>
    <name evidence="2" type="ORF">TM448B00920_0027</name>
</gene>
<dbReference type="EMBL" id="MT144552">
    <property type="protein sequence ID" value="QJA54941.1"/>
    <property type="molecule type" value="Genomic_DNA"/>
</dbReference>
<dbReference type="EMBL" id="MT144673">
    <property type="protein sequence ID" value="QJH97101.1"/>
    <property type="molecule type" value="Genomic_DNA"/>
</dbReference>
<protein>
    <submittedName>
        <fullName evidence="1">Uncharacterized protein</fullName>
    </submittedName>
</protein>
<proteinExistence type="predicted"/>
<organism evidence="1">
    <name type="scientific">viral metagenome</name>
    <dbReference type="NCBI Taxonomy" id="1070528"/>
    <lineage>
        <taxon>unclassified sequences</taxon>
        <taxon>metagenomes</taxon>
        <taxon>organismal metagenomes</taxon>
    </lineage>
</organism>
<evidence type="ECO:0000313" key="1">
    <source>
        <dbReference type="EMBL" id="QJA54941.1"/>
    </source>
</evidence>
<evidence type="ECO:0000313" key="2">
    <source>
        <dbReference type="EMBL" id="QJH97101.1"/>
    </source>
</evidence>